<evidence type="ECO:0000313" key="3">
    <source>
        <dbReference type="WBParaSite" id="PTRK_0000659700.1"/>
    </source>
</evidence>
<name>A0A0N4ZFR8_PARTI</name>
<dbReference type="AlphaFoldDB" id="A0A0N4ZFR8"/>
<dbReference type="Proteomes" id="UP000038045">
    <property type="component" value="Unplaced"/>
</dbReference>
<sequence length="165" mass="19868">MSDCNNQKDRWWDVDDMADLFKDISFRDLECNYNCTKSSNQEYKSEPKEDNELEKPKNKHKKKSQLYIGIMRKCNVEDHLRSVVGIDFCFYHNFKASMTLIRYPRRLKLYYAFKNEVDFIHHSEIKYDKKKETYSFNMRPGKKTKYNSFEELVESCSEALNNTCC</sequence>
<evidence type="ECO:0000313" key="2">
    <source>
        <dbReference type="Proteomes" id="UP000038045"/>
    </source>
</evidence>
<organism evidence="2 3">
    <name type="scientific">Parastrongyloides trichosuri</name>
    <name type="common">Possum-specific nematode worm</name>
    <dbReference type="NCBI Taxonomy" id="131310"/>
    <lineage>
        <taxon>Eukaryota</taxon>
        <taxon>Metazoa</taxon>
        <taxon>Ecdysozoa</taxon>
        <taxon>Nematoda</taxon>
        <taxon>Chromadorea</taxon>
        <taxon>Rhabditida</taxon>
        <taxon>Tylenchina</taxon>
        <taxon>Panagrolaimomorpha</taxon>
        <taxon>Strongyloidoidea</taxon>
        <taxon>Strongyloididae</taxon>
        <taxon>Parastrongyloides</taxon>
    </lineage>
</organism>
<evidence type="ECO:0000256" key="1">
    <source>
        <dbReference type="SAM" id="MobiDB-lite"/>
    </source>
</evidence>
<protein>
    <submittedName>
        <fullName evidence="3">RanBD1 domain-containing protein</fullName>
    </submittedName>
</protein>
<feature type="compositionally biased region" description="Basic and acidic residues" evidence="1">
    <location>
        <begin position="43"/>
        <end position="56"/>
    </location>
</feature>
<keyword evidence="2" id="KW-1185">Reference proteome</keyword>
<feature type="region of interest" description="Disordered" evidence="1">
    <location>
        <begin position="39"/>
        <end position="60"/>
    </location>
</feature>
<accession>A0A0N4ZFR8</accession>
<reference evidence="3" key="1">
    <citation type="submission" date="2017-02" db="UniProtKB">
        <authorList>
            <consortium name="WormBaseParasite"/>
        </authorList>
    </citation>
    <scope>IDENTIFICATION</scope>
</reference>
<proteinExistence type="predicted"/>
<dbReference type="WBParaSite" id="PTRK_0000659700.1">
    <property type="protein sequence ID" value="PTRK_0000659700.1"/>
    <property type="gene ID" value="PTRK_0000659700"/>
</dbReference>